<reference evidence="2" key="1">
    <citation type="submission" date="2021-02" db="EMBL/GenBank/DDBJ databases">
        <authorList>
            <person name="Nowell W R."/>
        </authorList>
    </citation>
    <scope>NUCLEOTIDE SEQUENCE</scope>
    <source>
        <strain evidence="2">Ploen Becks lab</strain>
    </source>
</reference>
<dbReference type="SUPFAM" id="SSF55797">
    <property type="entry name" value="PR-1-like"/>
    <property type="match status" value="2"/>
</dbReference>
<dbReference type="CDD" id="cd05382">
    <property type="entry name" value="CAP_GAPR1-like"/>
    <property type="match status" value="2"/>
</dbReference>
<dbReference type="InterPro" id="IPR018244">
    <property type="entry name" value="Allrgn_V5/Tpx1_CS"/>
</dbReference>
<dbReference type="PRINTS" id="PR00837">
    <property type="entry name" value="V5TPXLIKE"/>
</dbReference>
<comment type="caution">
    <text evidence="2">The sequence shown here is derived from an EMBL/GenBank/DDBJ whole genome shotgun (WGS) entry which is preliminary data.</text>
</comment>
<name>A0A813RWS5_9BILA</name>
<evidence type="ECO:0000259" key="1">
    <source>
        <dbReference type="SMART" id="SM00198"/>
    </source>
</evidence>
<dbReference type="InterPro" id="IPR001283">
    <property type="entry name" value="CRISP-related"/>
</dbReference>
<dbReference type="OrthoDB" id="337038at2759"/>
<dbReference type="InterPro" id="IPR035940">
    <property type="entry name" value="CAP_sf"/>
</dbReference>
<dbReference type="Gene3D" id="3.40.33.10">
    <property type="entry name" value="CAP"/>
    <property type="match status" value="2"/>
</dbReference>
<dbReference type="PANTHER" id="PTHR10334">
    <property type="entry name" value="CYSTEINE-RICH SECRETORY PROTEIN-RELATED"/>
    <property type="match status" value="1"/>
</dbReference>
<evidence type="ECO:0000313" key="2">
    <source>
        <dbReference type="EMBL" id="CAF0787118.1"/>
    </source>
</evidence>
<dbReference type="InterPro" id="IPR034113">
    <property type="entry name" value="SCP_GAPR1-like"/>
</dbReference>
<feature type="domain" description="SCP" evidence="1">
    <location>
        <begin position="215"/>
        <end position="351"/>
    </location>
</feature>
<dbReference type="AlphaFoldDB" id="A0A813RWS5"/>
<keyword evidence="3" id="KW-1185">Reference proteome</keyword>
<dbReference type="PROSITE" id="PS01009">
    <property type="entry name" value="CRISP_1"/>
    <property type="match status" value="2"/>
</dbReference>
<dbReference type="EMBL" id="CAJNOC010000648">
    <property type="protein sequence ID" value="CAF0787118.1"/>
    <property type="molecule type" value="Genomic_DNA"/>
</dbReference>
<sequence length="362" mass="41703">MARVISQRKFINEALDAHNKYRKLHDAPALELSNELTEQALEWAEHLAERGQLKYKNASLKNEPIGENILRAKIFYLSGDECTNEWYKEENDYKYNGLFTPSTGHFTQLVWKNTRKVGFAYAQTSDGYFYVVANYYPAGNFRNEFEQNVSKPSTLKNLVHSFFPEPRSSPTLNRKIEPRIEYKPEPRALSRILPNDDFEKNSRSAPTGSDSFMDNFIQEALNAHNLCRKKHGSDPLIHNKDISAIAQNYANYLAKIGSLTHSTNTYKGQKLGENLFYHYDSRNIVLSGEKPTMDWYNEIKQYKYRDYQPGTGHFTQVVWKSTKEVGLGLAKANDGSIYVVANYYPAGNFIGQFSDNVKKPYY</sequence>
<feature type="domain" description="SCP" evidence="1">
    <location>
        <begin position="9"/>
        <end position="143"/>
    </location>
</feature>
<dbReference type="Proteomes" id="UP000663879">
    <property type="component" value="Unassembled WGS sequence"/>
</dbReference>
<dbReference type="InterPro" id="IPR014044">
    <property type="entry name" value="CAP_dom"/>
</dbReference>
<evidence type="ECO:0000313" key="3">
    <source>
        <dbReference type="Proteomes" id="UP000663879"/>
    </source>
</evidence>
<accession>A0A813RWS5</accession>
<dbReference type="SMART" id="SM00198">
    <property type="entry name" value="SCP"/>
    <property type="match status" value="2"/>
</dbReference>
<organism evidence="2 3">
    <name type="scientific">Brachionus calyciflorus</name>
    <dbReference type="NCBI Taxonomy" id="104777"/>
    <lineage>
        <taxon>Eukaryota</taxon>
        <taxon>Metazoa</taxon>
        <taxon>Spiralia</taxon>
        <taxon>Gnathifera</taxon>
        <taxon>Rotifera</taxon>
        <taxon>Eurotatoria</taxon>
        <taxon>Monogononta</taxon>
        <taxon>Pseudotrocha</taxon>
        <taxon>Ploima</taxon>
        <taxon>Brachionidae</taxon>
        <taxon>Brachionus</taxon>
    </lineage>
</organism>
<dbReference type="FunFam" id="3.40.33.10:FF:000002">
    <property type="entry name" value="Golgi-associated plant pathogenesis-related protein 1"/>
    <property type="match status" value="2"/>
</dbReference>
<protein>
    <recommendedName>
        <fullName evidence="1">SCP domain-containing protein</fullName>
    </recommendedName>
</protein>
<dbReference type="GO" id="GO:0005576">
    <property type="term" value="C:extracellular region"/>
    <property type="evidence" value="ECO:0007669"/>
    <property type="project" value="InterPro"/>
</dbReference>
<proteinExistence type="predicted"/>
<dbReference type="Pfam" id="PF00188">
    <property type="entry name" value="CAP"/>
    <property type="match status" value="2"/>
</dbReference>
<gene>
    <name evidence="2" type="ORF">OXX778_LOCUS5779</name>
</gene>